<feature type="domain" description="Glyoxalase/fosfomycin resistance/dioxygenase" evidence="1">
    <location>
        <begin position="9"/>
        <end position="131"/>
    </location>
</feature>
<reference evidence="3" key="1">
    <citation type="submission" date="2017-02" db="EMBL/GenBank/DDBJ databases">
        <authorList>
            <person name="Varghese N."/>
            <person name="Submissions S."/>
        </authorList>
    </citation>
    <scope>NUCLEOTIDE SEQUENCE [LARGE SCALE GENOMIC DNA]</scope>
    <source>
        <strain evidence="3">ATCC BAA-34</strain>
    </source>
</reference>
<dbReference type="STRING" id="115783.SAMN02745119_02529"/>
<dbReference type="Proteomes" id="UP000190102">
    <property type="component" value="Unassembled WGS sequence"/>
</dbReference>
<evidence type="ECO:0000313" key="2">
    <source>
        <dbReference type="EMBL" id="SKA07191.1"/>
    </source>
</evidence>
<dbReference type="Gene3D" id="3.10.180.10">
    <property type="entry name" value="2,3-Dihydroxybiphenyl 1,2-Dioxygenase, domain 1"/>
    <property type="match status" value="1"/>
</dbReference>
<dbReference type="AlphaFoldDB" id="A0A1T4QUN4"/>
<dbReference type="EMBL" id="FUWR01000015">
    <property type="protein sequence ID" value="SKA07191.1"/>
    <property type="molecule type" value="Genomic_DNA"/>
</dbReference>
<dbReference type="RefSeq" id="WP_078790789.1">
    <property type="nucleotide sequence ID" value="NZ_FUWR01000015.1"/>
</dbReference>
<dbReference type="SUPFAM" id="SSF54593">
    <property type="entry name" value="Glyoxalase/Bleomycin resistance protein/Dihydroxybiphenyl dioxygenase"/>
    <property type="match status" value="1"/>
</dbReference>
<dbReference type="Pfam" id="PF00903">
    <property type="entry name" value="Glyoxalase"/>
    <property type="match status" value="1"/>
</dbReference>
<sequence length="144" mass="16370">MVKAHRSQHSIQLAVSQLVVTEAFYAGILELPIRRSFSAPGAPEHLIVDMEGISLIFVEEGDVIRTHPILEHRFGMFPKGVGLTLHFEVQDIEGIRDAILEEDMEILYHLEEKPYGVKEMWCFDPDGYLIALEEPTVRRSKAGR</sequence>
<dbReference type="InterPro" id="IPR004360">
    <property type="entry name" value="Glyas_Fos-R_dOase_dom"/>
</dbReference>
<protein>
    <recommendedName>
        <fullName evidence="1">Glyoxalase/fosfomycin resistance/dioxygenase domain-containing protein</fullName>
    </recommendedName>
</protein>
<organism evidence="2 3">
    <name type="scientific">Trichlorobacter thiogenes</name>
    <dbReference type="NCBI Taxonomy" id="115783"/>
    <lineage>
        <taxon>Bacteria</taxon>
        <taxon>Pseudomonadati</taxon>
        <taxon>Thermodesulfobacteriota</taxon>
        <taxon>Desulfuromonadia</taxon>
        <taxon>Geobacterales</taxon>
        <taxon>Geobacteraceae</taxon>
        <taxon>Trichlorobacter</taxon>
    </lineage>
</organism>
<gene>
    <name evidence="2" type="ORF">SAMN02745119_02529</name>
</gene>
<keyword evidence="3" id="KW-1185">Reference proteome</keyword>
<dbReference type="InterPro" id="IPR029068">
    <property type="entry name" value="Glyas_Bleomycin-R_OHBP_Dase"/>
</dbReference>
<evidence type="ECO:0000313" key="3">
    <source>
        <dbReference type="Proteomes" id="UP000190102"/>
    </source>
</evidence>
<accession>A0A1T4QUN4</accession>
<name>A0A1T4QUN4_9BACT</name>
<dbReference type="OrthoDB" id="9793039at2"/>
<proteinExistence type="predicted"/>
<evidence type="ECO:0000259" key="1">
    <source>
        <dbReference type="Pfam" id="PF00903"/>
    </source>
</evidence>